<evidence type="ECO:0000313" key="2">
    <source>
        <dbReference type="EMBL" id="CAD7697733.1"/>
    </source>
</evidence>
<protein>
    <recommendedName>
        <fullName evidence="4">G domain-containing protein</fullName>
    </recommendedName>
</protein>
<keyword evidence="3" id="KW-1185">Reference proteome</keyword>
<dbReference type="OrthoDB" id="1696305at2759"/>
<evidence type="ECO:0008006" key="4">
    <source>
        <dbReference type="Google" id="ProtNLM"/>
    </source>
</evidence>
<dbReference type="PANTHER" id="PTHR47569">
    <property type="entry name" value="NO-ASSOCIATED PROTEIN 1, CHLOROPLASTIC/MITOCHONDRIAL"/>
    <property type="match status" value="1"/>
</dbReference>
<dbReference type="SUPFAM" id="SSF52540">
    <property type="entry name" value="P-loop containing nucleoside triphosphate hydrolases"/>
    <property type="match status" value="1"/>
</dbReference>
<name>A0A8S1IV64_9CHLO</name>
<accession>A0A8S1IV64</accession>
<reference evidence="2" key="1">
    <citation type="submission" date="2020-12" db="EMBL/GenBank/DDBJ databases">
        <authorList>
            <person name="Iha C."/>
        </authorList>
    </citation>
    <scope>NUCLEOTIDE SEQUENCE</scope>
</reference>
<feature type="region of interest" description="Disordered" evidence="1">
    <location>
        <begin position="276"/>
        <end position="308"/>
    </location>
</feature>
<dbReference type="EMBL" id="CAJHUC010000705">
    <property type="protein sequence ID" value="CAD7697733.1"/>
    <property type="molecule type" value="Genomic_DNA"/>
</dbReference>
<dbReference type="Proteomes" id="UP000708148">
    <property type="component" value="Unassembled WGS sequence"/>
</dbReference>
<gene>
    <name evidence="2" type="ORF">OSTQU699_LOCUS3094</name>
</gene>
<organism evidence="2 3">
    <name type="scientific">Ostreobium quekettii</name>
    <dbReference type="NCBI Taxonomy" id="121088"/>
    <lineage>
        <taxon>Eukaryota</taxon>
        <taxon>Viridiplantae</taxon>
        <taxon>Chlorophyta</taxon>
        <taxon>core chlorophytes</taxon>
        <taxon>Ulvophyceae</taxon>
        <taxon>TCBD clade</taxon>
        <taxon>Bryopsidales</taxon>
        <taxon>Ostreobineae</taxon>
        <taxon>Ostreobiaceae</taxon>
        <taxon>Ostreobium</taxon>
    </lineage>
</organism>
<dbReference type="GO" id="GO:0003924">
    <property type="term" value="F:GTPase activity"/>
    <property type="evidence" value="ECO:0007669"/>
    <property type="project" value="InterPro"/>
</dbReference>
<dbReference type="AlphaFoldDB" id="A0A8S1IV64"/>
<feature type="region of interest" description="Disordered" evidence="1">
    <location>
        <begin position="183"/>
        <end position="203"/>
    </location>
</feature>
<evidence type="ECO:0000313" key="3">
    <source>
        <dbReference type="Proteomes" id="UP000708148"/>
    </source>
</evidence>
<dbReference type="PANTHER" id="PTHR47569:SF2">
    <property type="entry name" value="NO-ASSOCIATED PROTEIN 1, CHLOROPLASTIC_MITOCHONDRIAL"/>
    <property type="match status" value="1"/>
</dbReference>
<dbReference type="InterPro" id="IPR027417">
    <property type="entry name" value="P-loop_NTPase"/>
</dbReference>
<sequence>MRRGRDVYVMGAANVGKSAFVRALLQEMRAFVSTSFDPAARSFGRFLPTESEMPGTTLGIIPLQAFSTGGTLYDTPGVHLFHRVPHILSPGDVRRLHPRKKLRPYVPPTPLTICSGTRVFDDESPVSATYLWGTLARIDVVEAPRDTTLVFYGPQVLKVRSMRLFGVGEVATADDGCEHVKEIDQSNNKDVAPAPGDPGKDVADRQLASAVNPRSGLRQDKDHGTITSIWGSVGEEEVAEVKYVKSQAESELISSISNSLLDAFKESELLLEAGEPHTARPAEAPAGCTKPARSRGPWHEKGSMSTPPGPMFGEASVEMCGGLTLAREVELDCSVLGWRWPDITVSGVPGWISVLVPSGRGRVVLRMWTPRGVEAFIRTPIPVPLPLLNAGRD</sequence>
<dbReference type="Gene3D" id="3.40.50.300">
    <property type="entry name" value="P-loop containing nucleotide triphosphate hydrolases"/>
    <property type="match status" value="1"/>
</dbReference>
<dbReference type="InterPro" id="IPR044229">
    <property type="entry name" value="NOA1"/>
</dbReference>
<comment type="caution">
    <text evidence="2">The sequence shown here is derived from an EMBL/GenBank/DDBJ whole genome shotgun (WGS) entry which is preliminary data.</text>
</comment>
<evidence type="ECO:0000256" key="1">
    <source>
        <dbReference type="SAM" id="MobiDB-lite"/>
    </source>
</evidence>
<proteinExistence type="predicted"/>